<organism evidence="4 5">
    <name type="scientific">Thalassiosira pseudonana</name>
    <name type="common">Marine diatom</name>
    <name type="synonym">Cyclotella nana</name>
    <dbReference type="NCBI Taxonomy" id="35128"/>
    <lineage>
        <taxon>Eukaryota</taxon>
        <taxon>Sar</taxon>
        <taxon>Stramenopiles</taxon>
        <taxon>Ochrophyta</taxon>
        <taxon>Bacillariophyta</taxon>
        <taxon>Coscinodiscophyceae</taxon>
        <taxon>Thalassiosirophycidae</taxon>
        <taxon>Thalassiosirales</taxon>
        <taxon>Thalassiosiraceae</taxon>
        <taxon>Thalassiosira</taxon>
    </lineage>
</organism>
<protein>
    <recommendedName>
        <fullName evidence="3">J domain-containing protein</fullName>
    </recommendedName>
</protein>
<dbReference type="PANTHER" id="PTHR24074">
    <property type="entry name" value="CO-CHAPERONE PROTEIN DJLA"/>
    <property type="match status" value="1"/>
</dbReference>
<dbReference type="eggNOG" id="ENOG502SDMD">
    <property type="taxonomic scope" value="Eukaryota"/>
</dbReference>
<dbReference type="STRING" id="35128.B8BTS6"/>
<dbReference type="InterPro" id="IPR050817">
    <property type="entry name" value="DjlA_DnaK_co-chaperone"/>
</dbReference>
<dbReference type="PRINTS" id="PR00625">
    <property type="entry name" value="JDOMAIN"/>
</dbReference>
<name>B8BTS6_THAPS</name>
<reference evidence="4 5" key="1">
    <citation type="journal article" date="2004" name="Science">
        <title>The genome of the diatom Thalassiosira pseudonana: ecology, evolution, and metabolism.</title>
        <authorList>
            <person name="Armbrust E.V."/>
            <person name="Berges J.A."/>
            <person name="Bowler C."/>
            <person name="Green B.R."/>
            <person name="Martinez D."/>
            <person name="Putnam N.H."/>
            <person name="Zhou S."/>
            <person name="Allen A.E."/>
            <person name="Apt K.E."/>
            <person name="Bechner M."/>
            <person name="Brzezinski M.A."/>
            <person name="Chaal B.K."/>
            <person name="Chiovitti A."/>
            <person name="Davis A.K."/>
            <person name="Demarest M.S."/>
            <person name="Detter J.C."/>
            <person name="Glavina T."/>
            <person name="Goodstein D."/>
            <person name="Hadi M.Z."/>
            <person name="Hellsten U."/>
            <person name="Hildebrand M."/>
            <person name="Jenkins B.D."/>
            <person name="Jurka J."/>
            <person name="Kapitonov V.V."/>
            <person name="Kroger N."/>
            <person name="Lau W.W."/>
            <person name="Lane T.W."/>
            <person name="Larimer F.W."/>
            <person name="Lippmeier J.C."/>
            <person name="Lucas S."/>
            <person name="Medina M."/>
            <person name="Montsant A."/>
            <person name="Obornik M."/>
            <person name="Parker M.S."/>
            <person name="Palenik B."/>
            <person name="Pazour G.J."/>
            <person name="Richardson P.M."/>
            <person name="Rynearson T.A."/>
            <person name="Saito M.A."/>
            <person name="Schwartz D.C."/>
            <person name="Thamatrakoln K."/>
            <person name="Valentin K."/>
            <person name="Vardi A."/>
            <person name="Wilkerson F.P."/>
            <person name="Rokhsar D.S."/>
        </authorList>
    </citation>
    <scope>NUCLEOTIDE SEQUENCE [LARGE SCALE GENOMIC DNA]</scope>
    <source>
        <strain evidence="4 5">CCMP1335</strain>
    </source>
</reference>
<dbReference type="PROSITE" id="PS50076">
    <property type="entry name" value="DNAJ_2"/>
    <property type="match status" value="1"/>
</dbReference>
<dbReference type="Pfam" id="PF00226">
    <property type="entry name" value="DnaJ"/>
    <property type="match status" value="1"/>
</dbReference>
<feature type="compositionally biased region" description="Pro residues" evidence="2">
    <location>
        <begin position="80"/>
        <end position="92"/>
    </location>
</feature>
<evidence type="ECO:0000256" key="1">
    <source>
        <dbReference type="SAM" id="Coils"/>
    </source>
</evidence>
<dbReference type="GeneID" id="7448671"/>
<keyword evidence="5" id="KW-1185">Reference proteome</keyword>
<feature type="compositionally biased region" description="Low complexity" evidence="2">
    <location>
        <begin position="432"/>
        <end position="456"/>
    </location>
</feature>
<keyword evidence="1" id="KW-0175">Coiled coil</keyword>
<accession>B8BTS6</accession>
<feature type="compositionally biased region" description="Low complexity" evidence="2">
    <location>
        <begin position="376"/>
        <end position="390"/>
    </location>
</feature>
<proteinExistence type="predicted"/>
<dbReference type="FunFam" id="1.10.287.110:FF:000381">
    <property type="entry name" value="Predicted protein"/>
    <property type="match status" value="1"/>
</dbReference>
<gene>
    <name evidence="4" type="ORF">THAPSDRAFT_21184</name>
</gene>
<feature type="compositionally biased region" description="Pro residues" evidence="2">
    <location>
        <begin position="365"/>
        <end position="375"/>
    </location>
</feature>
<dbReference type="HOGENOM" id="CLU_570469_0_0_1"/>
<feature type="domain" description="J" evidence="3">
    <location>
        <begin position="96"/>
        <end position="175"/>
    </location>
</feature>
<feature type="coiled-coil region" evidence="1">
    <location>
        <begin position="244"/>
        <end position="322"/>
    </location>
</feature>
<dbReference type="RefSeq" id="XP_002287207.1">
    <property type="nucleotide sequence ID" value="XM_002287171.1"/>
</dbReference>
<evidence type="ECO:0000313" key="4">
    <source>
        <dbReference type="EMBL" id="EED94650.1"/>
    </source>
</evidence>
<feature type="compositionally biased region" description="Low complexity" evidence="2">
    <location>
        <begin position="342"/>
        <end position="364"/>
    </location>
</feature>
<feature type="compositionally biased region" description="Low complexity" evidence="2">
    <location>
        <begin position="70"/>
        <end position="79"/>
    </location>
</feature>
<dbReference type="EMBL" id="CM000639">
    <property type="protein sequence ID" value="EED94650.1"/>
    <property type="molecule type" value="Genomic_DNA"/>
</dbReference>
<feature type="region of interest" description="Disordered" evidence="2">
    <location>
        <begin position="322"/>
        <end position="480"/>
    </location>
</feature>
<evidence type="ECO:0000259" key="3">
    <source>
        <dbReference type="PROSITE" id="PS50076"/>
    </source>
</evidence>
<dbReference type="Gene3D" id="1.10.287.110">
    <property type="entry name" value="DnaJ domain"/>
    <property type="match status" value="1"/>
</dbReference>
<dbReference type="Proteomes" id="UP000001449">
    <property type="component" value="Chromosome 2"/>
</dbReference>
<dbReference type="OMA" id="MQYHPDV"/>
<reference evidence="4 5" key="2">
    <citation type="journal article" date="2008" name="Nature">
        <title>The Phaeodactylum genome reveals the evolutionary history of diatom genomes.</title>
        <authorList>
            <person name="Bowler C."/>
            <person name="Allen A.E."/>
            <person name="Badger J.H."/>
            <person name="Grimwood J."/>
            <person name="Jabbari K."/>
            <person name="Kuo A."/>
            <person name="Maheswari U."/>
            <person name="Martens C."/>
            <person name="Maumus F."/>
            <person name="Otillar R.P."/>
            <person name="Rayko E."/>
            <person name="Salamov A."/>
            <person name="Vandepoele K."/>
            <person name="Beszteri B."/>
            <person name="Gruber A."/>
            <person name="Heijde M."/>
            <person name="Katinka M."/>
            <person name="Mock T."/>
            <person name="Valentin K."/>
            <person name="Verret F."/>
            <person name="Berges J.A."/>
            <person name="Brownlee C."/>
            <person name="Cadoret J.P."/>
            <person name="Chiovitti A."/>
            <person name="Choi C.J."/>
            <person name="Coesel S."/>
            <person name="De Martino A."/>
            <person name="Detter J.C."/>
            <person name="Durkin C."/>
            <person name="Falciatore A."/>
            <person name="Fournet J."/>
            <person name="Haruta M."/>
            <person name="Huysman M.J."/>
            <person name="Jenkins B.D."/>
            <person name="Jiroutova K."/>
            <person name="Jorgensen R.E."/>
            <person name="Joubert Y."/>
            <person name="Kaplan A."/>
            <person name="Kroger N."/>
            <person name="Kroth P.G."/>
            <person name="La Roche J."/>
            <person name="Lindquist E."/>
            <person name="Lommer M."/>
            <person name="Martin-Jezequel V."/>
            <person name="Lopez P.J."/>
            <person name="Lucas S."/>
            <person name="Mangogna M."/>
            <person name="McGinnis K."/>
            <person name="Medlin L.K."/>
            <person name="Montsant A."/>
            <person name="Oudot-Le Secq M.P."/>
            <person name="Napoli C."/>
            <person name="Obornik M."/>
            <person name="Parker M.S."/>
            <person name="Petit J.L."/>
            <person name="Porcel B.M."/>
            <person name="Poulsen N."/>
            <person name="Robison M."/>
            <person name="Rychlewski L."/>
            <person name="Rynearson T.A."/>
            <person name="Schmutz J."/>
            <person name="Shapiro H."/>
            <person name="Siaut M."/>
            <person name="Stanley M."/>
            <person name="Sussman M.R."/>
            <person name="Taylor A.R."/>
            <person name="Vardi A."/>
            <person name="von Dassow P."/>
            <person name="Vyverman W."/>
            <person name="Willis A."/>
            <person name="Wyrwicz L.S."/>
            <person name="Rokhsar D.S."/>
            <person name="Weissenbach J."/>
            <person name="Armbrust E.V."/>
            <person name="Green B.R."/>
            <person name="Van de Peer Y."/>
            <person name="Grigoriev I.V."/>
        </authorList>
    </citation>
    <scope>NUCLEOTIDE SEQUENCE [LARGE SCALE GENOMIC DNA]</scope>
    <source>
        <strain evidence="4 5">CCMP1335</strain>
    </source>
</reference>
<sequence length="500" mass="53503">MPYHERSASLADIQAGRGRLHPSTSAVFLSLMIAVASRYNECLAFSITSSNPMIQSHSSSFANRPLHRATSTSLHLSSSSPPPPKSKPPPLPKTTDPFLLLGLSPTTDPKEIKSAYRKRAMQYHPDVILSQDSSQSERQMASDDFAKINAAYEMLSGGGKGAAAAGGDSKYDAGGDSFGSIFSDLLTGVASGVAGSAVSGGGIIGDFIDFLEGNIDGFASGYDDDKSLSQLLSYGSFDEVASEMDETDVLVTSLEKKLSTVENEKMQVQADLAMATKYSEKLDLEERIAELKAREKVVKGYLKKGRSRLVQLRERYKELMVQGRGGRGYDSGRTSSGRSNERSATASGTSSSSSSSYYLSRAPSSPSPTPTPSPPTSSSSSSGSTGSSSSWRNEGFSGSYGGRSSSGRRSSRRRSGAGSSDTDETPTREEPTQQPKESVYGSSSSTSVRSNESSGTTTEPWTPPHRRTSSSAERVAEEKRRLRELQVDDEFEALKREMGM</sequence>
<dbReference type="SMART" id="SM00271">
    <property type="entry name" value="DnaJ"/>
    <property type="match status" value="1"/>
</dbReference>
<feature type="region of interest" description="Disordered" evidence="2">
    <location>
        <begin position="66"/>
        <end position="104"/>
    </location>
</feature>
<dbReference type="AlphaFoldDB" id="B8BTS6"/>
<evidence type="ECO:0000256" key="2">
    <source>
        <dbReference type="SAM" id="MobiDB-lite"/>
    </source>
</evidence>
<dbReference type="InterPro" id="IPR036869">
    <property type="entry name" value="J_dom_sf"/>
</dbReference>
<dbReference type="PaxDb" id="35128-Thaps21184"/>
<dbReference type="CDD" id="cd06257">
    <property type="entry name" value="DnaJ"/>
    <property type="match status" value="1"/>
</dbReference>
<evidence type="ECO:0000313" key="5">
    <source>
        <dbReference type="Proteomes" id="UP000001449"/>
    </source>
</evidence>
<dbReference type="InParanoid" id="B8BTS6"/>
<dbReference type="KEGG" id="tps:THAPSDRAFT_21184"/>
<dbReference type="SUPFAM" id="SSF46565">
    <property type="entry name" value="Chaperone J-domain"/>
    <property type="match status" value="1"/>
</dbReference>
<dbReference type="InterPro" id="IPR001623">
    <property type="entry name" value="DnaJ_domain"/>
</dbReference>